<keyword evidence="3" id="KW-1185">Reference proteome</keyword>
<gene>
    <name evidence="2" type="ORF">PVAP13_3NG209071</name>
</gene>
<feature type="compositionally biased region" description="Basic and acidic residues" evidence="1">
    <location>
        <begin position="384"/>
        <end position="407"/>
    </location>
</feature>
<feature type="compositionally biased region" description="Basic and acidic residues" evidence="1">
    <location>
        <begin position="21"/>
        <end position="37"/>
    </location>
</feature>
<accession>A0A8T0U8W4</accession>
<feature type="compositionally biased region" description="Basic and acidic residues" evidence="1">
    <location>
        <begin position="278"/>
        <end position="291"/>
    </location>
</feature>
<organism evidence="2 3">
    <name type="scientific">Panicum virgatum</name>
    <name type="common">Blackwell switchgrass</name>
    <dbReference type="NCBI Taxonomy" id="38727"/>
    <lineage>
        <taxon>Eukaryota</taxon>
        <taxon>Viridiplantae</taxon>
        <taxon>Streptophyta</taxon>
        <taxon>Embryophyta</taxon>
        <taxon>Tracheophyta</taxon>
        <taxon>Spermatophyta</taxon>
        <taxon>Magnoliopsida</taxon>
        <taxon>Liliopsida</taxon>
        <taxon>Poales</taxon>
        <taxon>Poaceae</taxon>
        <taxon>PACMAD clade</taxon>
        <taxon>Panicoideae</taxon>
        <taxon>Panicodae</taxon>
        <taxon>Paniceae</taxon>
        <taxon>Panicinae</taxon>
        <taxon>Panicum</taxon>
        <taxon>Panicum sect. Hiantes</taxon>
    </lineage>
</organism>
<feature type="compositionally biased region" description="Basic and acidic residues" evidence="1">
    <location>
        <begin position="227"/>
        <end position="237"/>
    </location>
</feature>
<feature type="region of interest" description="Disordered" evidence="1">
    <location>
        <begin position="1"/>
        <end position="523"/>
    </location>
</feature>
<feature type="compositionally biased region" description="Low complexity" evidence="1">
    <location>
        <begin position="245"/>
        <end position="254"/>
    </location>
</feature>
<evidence type="ECO:0000313" key="3">
    <source>
        <dbReference type="Proteomes" id="UP000823388"/>
    </source>
</evidence>
<feature type="compositionally biased region" description="Basic and acidic residues" evidence="1">
    <location>
        <begin position="1"/>
        <end position="12"/>
    </location>
</feature>
<feature type="compositionally biased region" description="Basic and acidic residues" evidence="1">
    <location>
        <begin position="124"/>
        <end position="145"/>
    </location>
</feature>
<dbReference type="EMBL" id="CM029042">
    <property type="protein sequence ID" value="KAG2620571.1"/>
    <property type="molecule type" value="Genomic_DNA"/>
</dbReference>
<feature type="compositionally biased region" description="Basic residues" evidence="1">
    <location>
        <begin position="423"/>
        <end position="434"/>
    </location>
</feature>
<evidence type="ECO:0000256" key="1">
    <source>
        <dbReference type="SAM" id="MobiDB-lite"/>
    </source>
</evidence>
<feature type="compositionally biased region" description="Gly residues" evidence="1">
    <location>
        <begin position="331"/>
        <end position="344"/>
    </location>
</feature>
<feature type="compositionally biased region" description="Gly residues" evidence="1">
    <location>
        <begin position="52"/>
        <end position="61"/>
    </location>
</feature>
<feature type="compositionally biased region" description="Basic and acidic residues" evidence="1">
    <location>
        <begin position="179"/>
        <end position="201"/>
    </location>
</feature>
<proteinExistence type="predicted"/>
<dbReference type="AlphaFoldDB" id="A0A8T0U8W4"/>
<sequence>MNHLRSNKDIGKTKRARSRTHGGDRKARPVTNHDGRRTRGVWGSDRREDTGMWGGVEGGTRVGDQLGADWRHPPHGAEGLRQCGLVPPPRPGRLLAGWSGQCPERRDQGSSSGEHGRRLGPRTRARDGLDGRGVRGGRDSLRSGERGSGPRVVPGRVGLGGVRSGEGGDGPRGLGGVRGGRDGGHKGGGDDLSLRGGRDGGLRGVRGGKGGSGAVGSRGCSGSSRGGAHEGGRDGRDALVLPGEGSRAYSLLSRRSLRLGGEEGRSESGVGLLPKEGSGGERRIHGRHPELGPRGIGGGGLLPGGDGGAVGGLRGGRRPCNPRTRASRGCVGQGALLGVGGGRSRGLRGRRIGPGRRWEHRSVPTPRGLHASCARSSRIGARGRQVDERGDGRRLEQRTGPARHLEQRIGPARGPGGAQSSAGRRRPRGARIRVRGPATGPQRDARSPSAHGPDSPRRGDTGAGEGREGRKGWLRRPAACHLTGGGGSSRRRRRSAGAAGRGRGGGRREREGRRYRQEQSKGP</sequence>
<feature type="compositionally biased region" description="Basic residues" evidence="1">
    <location>
        <begin position="345"/>
        <end position="354"/>
    </location>
</feature>
<protein>
    <submittedName>
        <fullName evidence="2">Uncharacterized protein</fullName>
    </submittedName>
</protein>
<comment type="caution">
    <text evidence="2">The sequence shown here is derived from an EMBL/GenBank/DDBJ whole genome shotgun (WGS) entry which is preliminary data.</text>
</comment>
<name>A0A8T0U8W4_PANVG</name>
<feature type="compositionally biased region" description="Gly residues" evidence="1">
    <location>
        <begin position="157"/>
        <end position="178"/>
    </location>
</feature>
<feature type="compositionally biased region" description="Gly residues" evidence="1">
    <location>
        <begin position="202"/>
        <end position="216"/>
    </location>
</feature>
<feature type="compositionally biased region" description="Basic and acidic residues" evidence="1">
    <location>
        <begin position="506"/>
        <end position="523"/>
    </location>
</feature>
<feature type="compositionally biased region" description="Gly residues" evidence="1">
    <location>
        <begin position="294"/>
        <end position="314"/>
    </location>
</feature>
<evidence type="ECO:0000313" key="2">
    <source>
        <dbReference type="EMBL" id="KAG2620571.1"/>
    </source>
</evidence>
<reference evidence="2" key="1">
    <citation type="submission" date="2020-05" db="EMBL/GenBank/DDBJ databases">
        <title>WGS assembly of Panicum virgatum.</title>
        <authorList>
            <person name="Lovell J.T."/>
            <person name="Jenkins J."/>
            <person name="Shu S."/>
            <person name="Juenger T.E."/>
            <person name="Schmutz J."/>
        </authorList>
    </citation>
    <scope>NUCLEOTIDE SEQUENCE</scope>
    <source>
        <strain evidence="2">AP13</strain>
    </source>
</reference>
<dbReference type="Proteomes" id="UP000823388">
    <property type="component" value="Chromosome 3N"/>
</dbReference>
<feature type="compositionally biased region" description="Basic and acidic residues" evidence="1">
    <location>
        <begin position="454"/>
        <end position="471"/>
    </location>
</feature>